<evidence type="ECO:0000313" key="5">
    <source>
        <dbReference type="EMBL" id="MFD2544943.1"/>
    </source>
</evidence>
<evidence type="ECO:0000313" key="6">
    <source>
        <dbReference type="Proteomes" id="UP001597394"/>
    </source>
</evidence>
<dbReference type="Pfam" id="PF00196">
    <property type="entry name" value="GerE"/>
    <property type="match status" value="1"/>
</dbReference>
<dbReference type="Gene3D" id="3.30.450.20">
    <property type="entry name" value="PAS domain"/>
    <property type="match status" value="1"/>
</dbReference>
<reference evidence="6" key="1">
    <citation type="journal article" date="2019" name="Int. J. Syst. Evol. Microbiol.">
        <title>The Global Catalogue of Microorganisms (GCM) 10K type strain sequencing project: providing services to taxonomists for standard genome sequencing and annotation.</title>
        <authorList>
            <consortium name="The Broad Institute Genomics Platform"/>
            <consortium name="The Broad Institute Genome Sequencing Center for Infectious Disease"/>
            <person name="Wu L."/>
            <person name="Ma J."/>
        </authorList>
    </citation>
    <scope>NUCLEOTIDE SEQUENCE [LARGE SCALE GENOMIC DNA]</scope>
    <source>
        <strain evidence="6">KCTC 52204</strain>
    </source>
</reference>
<dbReference type="RefSeq" id="WP_255928450.1">
    <property type="nucleotide sequence ID" value="NZ_JANFQP010000001.1"/>
</dbReference>
<keyword evidence="1" id="KW-0805">Transcription regulation</keyword>
<dbReference type="SMART" id="SM00421">
    <property type="entry name" value="HTH_LUXR"/>
    <property type="match status" value="1"/>
</dbReference>
<dbReference type="PROSITE" id="PS50043">
    <property type="entry name" value="HTH_LUXR_2"/>
    <property type="match status" value="1"/>
</dbReference>
<sequence>MAKEKENSEDHHVLKKVWDKEFGSISPEIQPTNPPEVEKIFADFFAAGKYYYYVLNIPNGSITNHHPNILEMHPLQEYPKKVSEIINLIHPEDLPFVIEAESKSYEKVKSIGLSHALELKASYCFRMLTANGNYELFHHQALHTELSEDRRIIQSINIHTNIQHLTENNPYTILVSGIGSRNDFHQIKLEKSSYLPFSTIFEKLTPRELEILNHIAKGSSGNEISQILNISEHTVKSHRKNILKKLQAKNSKDLIRKALELAII</sequence>
<dbReference type="Gene3D" id="1.10.10.10">
    <property type="entry name" value="Winged helix-like DNA-binding domain superfamily/Winged helix DNA-binding domain"/>
    <property type="match status" value="1"/>
</dbReference>
<dbReference type="PRINTS" id="PR00038">
    <property type="entry name" value="HTHLUXR"/>
</dbReference>
<keyword evidence="6" id="KW-1185">Reference proteome</keyword>
<dbReference type="PANTHER" id="PTHR44688">
    <property type="entry name" value="DNA-BINDING TRANSCRIPTIONAL ACTIVATOR DEVR_DOSR"/>
    <property type="match status" value="1"/>
</dbReference>
<evidence type="ECO:0000259" key="4">
    <source>
        <dbReference type="PROSITE" id="PS50043"/>
    </source>
</evidence>
<evidence type="ECO:0000256" key="1">
    <source>
        <dbReference type="ARBA" id="ARBA00023015"/>
    </source>
</evidence>
<evidence type="ECO:0000256" key="2">
    <source>
        <dbReference type="ARBA" id="ARBA00023125"/>
    </source>
</evidence>
<feature type="domain" description="HTH luxR-type" evidence="4">
    <location>
        <begin position="197"/>
        <end position="262"/>
    </location>
</feature>
<proteinExistence type="predicted"/>
<keyword evidence="2" id="KW-0238">DNA-binding</keyword>
<gene>
    <name evidence="5" type="ORF">ACFSO8_05650</name>
</gene>
<dbReference type="InterPro" id="IPR000792">
    <property type="entry name" value="Tscrpt_reg_LuxR_C"/>
</dbReference>
<dbReference type="PANTHER" id="PTHR44688:SF16">
    <property type="entry name" value="DNA-BINDING TRANSCRIPTIONAL ACTIVATOR DEVR_DOSR"/>
    <property type="match status" value="1"/>
</dbReference>
<comment type="caution">
    <text evidence="5">The sequence shown here is derived from an EMBL/GenBank/DDBJ whole genome shotgun (WGS) entry which is preliminary data.</text>
</comment>
<dbReference type="EMBL" id="JBHULG010000001">
    <property type="protein sequence ID" value="MFD2544943.1"/>
    <property type="molecule type" value="Genomic_DNA"/>
</dbReference>
<evidence type="ECO:0000256" key="3">
    <source>
        <dbReference type="ARBA" id="ARBA00023163"/>
    </source>
</evidence>
<keyword evidence="3" id="KW-0804">Transcription</keyword>
<dbReference type="InterPro" id="IPR016032">
    <property type="entry name" value="Sig_transdc_resp-reg_C-effctor"/>
</dbReference>
<protein>
    <submittedName>
        <fullName evidence="5">LuxR C-terminal-related transcriptional regulator</fullName>
    </submittedName>
</protein>
<dbReference type="Proteomes" id="UP001597394">
    <property type="component" value="Unassembled WGS sequence"/>
</dbReference>
<organism evidence="5 6">
    <name type="scientific">Kaistella montana</name>
    <dbReference type="NCBI Taxonomy" id="1849733"/>
    <lineage>
        <taxon>Bacteria</taxon>
        <taxon>Pseudomonadati</taxon>
        <taxon>Bacteroidota</taxon>
        <taxon>Flavobacteriia</taxon>
        <taxon>Flavobacteriales</taxon>
        <taxon>Weeksellaceae</taxon>
        <taxon>Chryseobacterium group</taxon>
        <taxon>Kaistella</taxon>
    </lineage>
</organism>
<dbReference type="SUPFAM" id="SSF46894">
    <property type="entry name" value="C-terminal effector domain of the bipartite response regulators"/>
    <property type="match status" value="1"/>
</dbReference>
<dbReference type="CDD" id="cd06170">
    <property type="entry name" value="LuxR_C_like"/>
    <property type="match status" value="1"/>
</dbReference>
<accession>A0ABW5K7R5</accession>
<dbReference type="InterPro" id="IPR036388">
    <property type="entry name" value="WH-like_DNA-bd_sf"/>
</dbReference>
<name>A0ABW5K7R5_9FLAO</name>